<dbReference type="Pfam" id="PF05236">
    <property type="entry name" value="TAF4"/>
    <property type="match status" value="1"/>
</dbReference>
<feature type="region of interest" description="Disordered" evidence="7">
    <location>
        <begin position="1"/>
        <end position="71"/>
    </location>
</feature>
<name>F4PVX1_CACFS</name>
<evidence type="ECO:0000256" key="4">
    <source>
        <dbReference type="ARBA" id="ARBA00023163"/>
    </source>
</evidence>
<keyword evidence="10" id="KW-1185">Reference proteome</keyword>
<evidence type="ECO:0000256" key="3">
    <source>
        <dbReference type="ARBA" id="ARBA00023015"/>
    </source>
</evidence>
<evidence type="ECO:0000313" key="10">
    <source>
        <dbReference type="Proteomes" id="UP000007797"/>
    </source>
</evidence>
<feature type="compositionally biased region" description="Basic and acidic residues" evidence="7">
    <location>
        <begin position="844"/>
        <end position="853"/>
    </location>
</feature>
<dbReference type="InterPro" id="IPR009072">
    <property type="entry name" value="Histone-fold"/>
</dbReference>
<dbReference type="KEGG" id="dfa:DFA_07255"/>
<feature type="coiled-coil region" evidence="6">
    <location>
        <begin position="796"/>
        <end position="830"/>
    </location>
</feature>
<feature type="compositionally biased region" description="Low complexity" evidence="7">
    <location>
        <begin position="396"/>
        <end position="436"/>
    </location>
</feature>
<dbReference type="InterPro" id="IPR007900">
    <property type="entry name" value="TAF4_C"/>
</dbReference>
<feature type="region of interest" description="Disordered" evidence="7">
    <location>
        <begin position="835"/>
        <end position="856"/>
    </location>
</feature>
<feature type="compositionally biased region" description="Low complexity" evidence="7">
    <location>
        <begin position="580"/>
        <end position="629"/>
    </location>
</feature>
<keyword evidence="5" id="KW-0539">Nucleus</keyword>
<dbReference type="GO" id="GO:0046982">
    <property type="term" value="F:protein heterodimerization activity"/>
    <property type="evidence" value="ECO:0007669"/>
    <property type="project" value="InterPro"/>
</dbReference>
<feature type="compositionally biased region" description="Polar residues" evidence="7">
    <location>
        <begin position="109"/>
        <end position="128"/>
    </location>
</feature>
<evidence type="ECO:0000313" key="9">
    <source>
        <dbReference type="EMBL" id="EGG20135.1"/>
    </source>
</evidence>
<dbReference type="GO" id="GO:0005669">
    <property type="term" value="C:transcription factor TFIID complex"/>
    <property type="evidence" value="ECO:0007669"/>
    <property type="project" value="InterPro"/>
</dbReference>
<feature type="compositionally biased region" description="Polar residues" evidence="7">
    <location>
        <begin position="375"/>
        <end position="395"/>
    </location>
</feature>
<feature type="compositionally biased region" description="Low complexity" evidence="7">
    <location>
        <begin position="41"/>
        <end position="71"/>
    </location>
</feature>
<dbReference type="GO" id="GO:0003677">
    <property type="term" value="F:DNA binding"/>
    <property type="evidence" value="ECO:0007669"/>
    <property type="project" value="TreeGrafter"/>
</dbReference>
<feature type="compositionally biased region" description="Low complexity" evidence="7">
    <location>
        <begin position="972"/>
        <end position="1022"/>
    </location>
</feature>
<evidence type="ECO:0000256" key="6">
    <source>
        <dbReference type="SAM" id="Coils"/>
    </source>
</evidence>
<comment type="similarity">
    <text evidence="2">Belongs to the TAF4 family.</text>
</comment>
<evidence type="ECO:0000256" key="5">
    <source>
        <dbReference type="ARBA" id="ARBA00023242"/>
    </source>
</evidence>
<sequence length="1112" mass="119536">MSGFDDLDHLFDETSNSNIDTEKLKGLTDFLTQSNQNRNATPPTSNTTPPQQQQPQQQPQQPAYHPTQQQNYQNTPQTIQNIQQTLHGIPSPQGGMTTGTPMQGMVRPNVNNPSTISPQQQHMQNTPQGMMVKPQPNQMGVGGVGVGGMPPQSSMMAKPQPGQQQQQPIYNVGGSVVPSHPQQQGIHKMTPMTPQQAALMKQQAQLGAQVAKTAPGMQMNTGVGGVAGVQQGGVGVGGVGGQQPLQQQGMNPHVMMHRQQSGGVMPGGQAPTGQITSSTTIGPNHMAGQAGVGQQIYRQMVPQGTGAPVPPGTQQQQGIHRPIGQPTNTQMGQQPQFQPNIPQKQTIQGQPLGPTNTQQMGQQQQMNQQQIGQQPMNNVNTGIQQPMNNNVNTGIQPQQQTQQGVSNMSGGVSGGIQSLQSNMMQQQQPQPMQTSKPPAPLSTVGGGGVISTTTATPQQSGGGGVGVAPTAAAPGTNVIGGGGGGGPPTQQQIQQQIQNHFNALALAYRNDILGKEVLMKHLIMLFGAENAGQYTVKIDDINPAKVPKLPSDFNINAILDKTPQLREMTVQFQKQKQSLKPAQPAQPLTPQQPSQTPQTSQQPPASTPSSAALSATQQSTTSKSTTSQTFRQLPPTVPNGHTVPPPIQKEVKKEPAKKPEKRKKEEEKQTDDDKQSIKELNDVTRIANIDIRNESDHFLPDANGKEDDEHYQAEVEPLFLNSAPLKKKIANIITKKGIKSIDENIYEYVSLAAQDYVKTVIEFLIKASHQRVDINKEDLPFTITNDIKKKLLLIEKRERDERIRKENEENERLLREAKQAEALLKKKIESGQASDAKLQKFSKAKQEEEDKQRTISANSTALAAIGNIKKKATPMIGKRPPLAPAALTQLLNLVKEGQTLTAEQQTQQTQLQAQHDAALKLHQVQQAKLQAEQQAKALAASSLPPPPILGATTTSSSSSTSTTSMDIDKVTPSKTPATPTSSSSSSSTTTTTTTTATPSTPSTPTAPTSGSSTSTSTSTTTPMDIDKATPEKQLAVSTDSSTTTATTAAGSGTNPLPRTSFLPPSSLETTKSRHFNRRLCKKDVFFATNFIGQHVIQKFDLRKLQKRPYTFF</sequence>
<dbReference type="Gene3D" id="1.10.20.10">
    <property type="entry name" value="Histone, subunit A"/>
    <property type="match status" value="1"/>
</dbReference>
<keyword evidence="6" id="KW-0175">Coiled coil</keyword>
<gene>
    <name evidence="9" type="ORF">DFA_07255</name>
</gene>
<evidence type="ECO:0000256" key="2">
    <source>
        <dbReference type="ARBA" id="ARBA00006178"/>
    </source>
</evidence>
<dbReference type="CDD" id="cd08045">
    <property type="entry name" value="HFD_TAF4"/>
    <property type="match status" value="1"/>
</dbReference>
<dbReference type="PANTHER" id="PTHR15138:SF14">
    <property type="entry name" value="TRANSCRIPTION INITIATION FACTOR TFIID SUBUNIT 4"/>
    <property type="match status" value="1"/>
</dbReference>
<feature type="compositionally biased region" description="Low complexity" evidence="7">
    <location>
        <begin position="92"/>
        <end position="105"/>
    </location>
</feature>
<feature type="compositionally biased region" description="Low complexity" evidence="7">
    <location>
        <begin position="467"/>
        <end position="476"/>
    </location>
</feature>
<organism evidence="9 10">
    <name type="scientific">Cavenderia fasciculata</name>
    <name type="common">Slime mold</name>
    <name type="synonym">Dictyostelium fasciculatum</name>
    <dbReference type="NCBI Taxonomy" id="261658"/>
    <lineage>
        <taxon>Eukaryota</taxon>
        <taxon>Amoebozoa</taxon>
        <taxon>Evosea</taxon>
        <taxon>Eumycetozoa</taxon>
        <taxon>Dictyostelia</taxon>
        <taxon>Acytosteliales</taxon>
        <taxon>Cavenderiaceae</taxon>
        <taxon>Cavenderia</taxon>
    </lineage>
</organism>
<feature type="compositionally biased region" description="Low complexity" evidence="7">
    <location>
        <begin position="1035"/>
        <end position="1053"/>
    </location>
</feature>
<proteinExistence type="inferred from homology"/>
<keyword evidence="4" id="KW-0804">Transcription</keyword>
<dbReference type="OrthoDB" id="21060at2759"/>
<feature type="compositionally biased region" description="Basic and acidic residues" evidence="7">
    <location>
        <begin position="649"/>
        <end position="681"/>
    </location>
</feature>
<dbReference type="GO" id="GO:0016251">
    <property type="term" value="F:RNA polymerase II general transcription initiation factor activity"/>
    <property type="evidence" value="ECO:0007669"/>
    <property type="project" value="TreeGrafter"/>
</dbReference>
<feature type="region of interest" description="Disordered" evidence="7">
    <location>
        <begin position="937"/>
        <end position="1071"/>
    </location>
</feature>
<dbReference type="PANTHER" id="PTHR15138">
    <property type="entry name" value="TRANSCRIPTION INITIATION FACTOR TFIID SUBUNIT 4"/>
    <property type="match status" value="1"/>
</dbReference>
<feature type="domain" description="Transcription initiation factor TFIID component TAF4 C-terminal" evidence="8">
    <location>
        <begin position="680"/>
        <end position="925"/>
    </location>
</feature>
<dbReference type="InterPro" id="IPR045144">
    <property type="entry name" value="TAF4"/>
</dbReference>
<comment type="subcellular location">
    <subcellularLocation>
        <location evidence="1">Nucleus</location>
    </subcellularLocation>
</comment>
<dbReference type="Proteomes" id="UP000007797">
    <property type="component" value="Unassembled WGS sequence"/>
</dbReference>
<dbReference type="EMBL" id="GL883013">
    <property type="protein sequence ID" value="EGG20135.1"/>
    <property type="molecule type" value="Genomic_DNA"/>
</dbReference>
<feature type="compositionally biased region" description="Low complexity" evidence="7">
    <location>
        <begin position="952"/>
        <end position="964"/>
    </location>
</feature>
<dbReference type="STRING" id="1054147.F4PVX1"/>
<dbReference type="GeneID" id="14872536"/>
<feature type="compositionally biased region" description="Polar residues" evidence="7">
    <location>
        <begin position="1054"/>
        <end position="1069"/>
    </location>
</feature>
<feature type="compositionally biased region" description="Gly residues" evidence="7">
    <location>
        <begin position="478"/>
        <end position="487"/>
    </location>
</feature>
<evidence type="ECO:0000256" key="1">
    <source>
        <dbReference type="ARBA" id="ARBA00004123"/>
    </source>
</evidence>
<keyword evidence="3" id="KW-0805">Transcription regulation</keyword>
<dbReference type="RefSeq" id="XP_004367118.1">
    <property type="nucleotide sequence ID" value="XM_004367061.1"/>
</dbReference>
<evidence type="ECO:0000259" key="8">
    <source>
        <dbReference type="Pfam" id="PF05236"/>
    </source>
</evidence>
<dbReference type="OMA" id="NMQIQPA"/>
<protein>
    <recommendedName>
        <fullName evidence="8">Transcription initiation factor TFIID component TAF4 C-terminal domain-containing protein</fullName>
    </recommendedName>
</protein>
<dbReference type="AlphaFoldDB" id="F4PVX1"/>
<reference evidence="10" key="1">
    <citation type="journal article" date="2011" name="Genome Res.">
        <title>Phylogeny-wide analysis of social amoeba genomes highlights ancient origins for complex intercellular communication.</title>
        <authorList>
            <person name="Heidel A.J."/>
            <person name="Lawal H.M."/>
            <person name="Felder M."/>
            <person name="Schilde C."/>
            <person name="Helps N.R."/>
            <person name="Tunggal B."/>
            <person name="Rivero F."/>
            <person name="John U."/>
            <person name="Schleicher M."/>
            <person name="Eichinger L."/>
            <person name="Platzer M."/>
            <person name="Noegel A.A."/>
            <person name="Schaap P."/>
            <person name="Gloeckner G."/>
        </authorList>
    </citation>
    <scope>NUCLEOTIDE SEQUENCE [LARGE SCALE GENOMIC DNA]</scope>
    <source>
        <strain evidence="10">SH3</strain>
    </source>
</reference>
<feature type="compositionally biased region" description="Polar residues" evidence="7">
    <location>
        <begin position="30"/>
        <end position="40"/>
    </location>
</feature>
<feature type="region of interest" description="Disordered" evidence="7">
    <location>
        <begin position="573"/>
        <end position="681"/>
    </location>
</feature>
<accession>F4PVX1</accession>
<feature type="compositionally biased region" description="Polar residues" evidence="7">
    <location>
        <begin position="325"/>
        <end position="349"/>
    </location>
</feature>
<feature type="compositionally biased region" description="Basic and acidic residues" evidence="7">
    <location>
        <begin position="1"/>
        <end position="12"/>
    </location>
</feature>
<evidence type="ECO:0000256" key="7">
    <source>
        <dbReference type="SAM" id="MobiDB-lite"/>
    </source>
</evidence>
<feature type="compositionally biased region" description="Low complexity" evidence="7">
    <location>
        <begin position="355"/>
        <end position="374"/>
    </location>
</feature>
<feature type="region of interest" description="Disordered" evidence="7">
    <location>
        <begin position="302"/>
        <end position="491"/>
    </location>
</feature>
<feature type="region of interest" description="Disordered" evidence="7">
    <location>
        <begin position="86"/>
        <end position="128"/>
    </location>
</feature>
<dbReference type="GO" id="GO:0006367">
    <property type="term" value="P:transcription initiation at RNA polymerase II promoter"/>
    <property type="evidence" value="ECO:0007669"/>
    <property type="project" value="TreeGrafter"/>
</dbReference>